<keyword evidence="2" id="KW-1185">Reference proteome</keyword>
<comment type="caution">
    <text evidence="1">The sequence shown here is derived from an EMBL/GenBank/DDBJ whole genome shotgun (WGS) entry which is preliminary data.</text>
</comment>
<proteinExistence type="predicted"/>
<accession>A0ACC0UHY2</accession>
<evidence type="ECO:0000313" key="2">
    <source>
        <dbReference type="Proteomes" id="UP001207468"/>
    </source>
</evidence>
<name>A0ACC0UHY2_9AGAM</name>
<evidence type="ECO:0000313" key="1">
    <source>
        <dbReference type="EMBL" id="KAI9510930.1"/>
    </source>
</evidence>
<sequence length="326" mass="35871">MKGTAKKEKDQKDDVGAVLRCSPIHLRVREKRSARERWVSSSSCSASGHRLFFCFLFLTPIEFVAGREIRMSTFVDSRLGDERKKYVVGVTDPPGPPVIHVSWAWAMESELQAQATERLSRSRTSWSSGPASHFSRGIPPGFLRGGRTKLIAGRMLTLDASFFPHHATCGSSMLRASSGFRSGANTRKAKYRPGDGPVGTLHHRTPPCDRAAQGAAEADRKCLQKLVRGLRPGSAIVCAGGPGCGTFETTERGRQIIVRQRSAAQYQTTSVNDMKRREYKKGRRVEYTSHDVYGEGGNPTTACSINSTLVKKGRWVEWRVGKSGNG</sequence>
<reference evidence="1" key="1">
    <citation type="submission" date="2021-03" db="EMBL/GenBank/DDBJ databases">
        <title>Evolutionary priming and transition to the ectomycorrhizal habit in an iconic lineage of mushroom-forming fungi: is preadaptation a requirement?</title>
        <authorList>
            <consortium name="DOE Joint Genome Institute"/>
            <person name="Looney B.P."/>
            <person name="Miyauchi S."/>
            <person name="Morin E."/>
            <person name="Drula E."/>
            <person name="Courty P.E."/>
            <person name="Chicoki N."/>
            <person name="Fauchery L."/>
            <person name="Kohler A."/>
            <person name="Kuo A."/>
            <person name="LaButti K."/>
            <person name="Pangilinan J."/>
            <person name="Lipzen A."/>
            <person name="Riley R."/>
            <person name="Andreopoulos W."/>
            <person name="He G."/>
            <person name="Johnson J."/>
            <person name="Barry K.W."/>
            <person name="Grigoriev I.V."/>
            <person name="Nagy L."/>
            <person name="Hibbett D."/>
            <person name="Henrissat B."/>
            <person name="Matheny P.B."/>
            <person name="Labbe J."/>
            <person name="Martin A.F."/>
        </authorList>
    </citation>
    <scope>NUCLEOTIDE SEQUENCE</scope>
    <source>
        <strain evidence="1">BPL698</strain>
    </source>
</reference>
<gene>
    <name evidence="1" type="ORF">F5148DRAFT_1147214</name>
</gene>
<dbReference type="EMBL" id="JAGFNK010000031">
    <property type="protein sequence ID" value="KAI9510930.1"/>
    <property type="molecule type" value="Genomic_DNA"/>
</dbReference>
<organism evidence="1 2">
    <name type="scientific">Russula earlei</name>
    <dbReference type="NCBI Taxonomy" id="71964"/>
    <lineage>
        <taxon>Eukaryota</taxon>
        <taxon>Fungi</taxon>
        <taxon>Dikarya</taxon>
        <taxon>Basidiomycota</taxon>
        <taxon>Agaricomycotina</taxon>
        <taxon>Agaricomycetes</taxon>
        <taxon>Russulales</taxon>
        <taxon>Russulaceae</taxon>
        <taxon>Russula</taxon>
    </lineage>
</organism>
<protein>
    <submittedName>
        <fullName evidence="1">Uncharacterized protein</fullName>
    </submittedName>
</protein>
<dbReference type="Proteomes" id="UP001207468">
    <property type="component" value="Unassembled WGS sequence"/>
</dbReference>